<dbReference type="AlphaFoldDB" id="A0A9P9JIR9"/>
<dbReference type="Pfam" id="PF08240">
    <property type="entry name" value="ADH_N"/>
    <property type="match status" value="1"/>
</dbReference>
<proteinExistence type="predicted"/>
<feature type="non-terminal residue" evidence="3">
    <location>
        <position position="1"/>
    </location>
</feature>
<name>A0A9P9JIR9_9HYPO</name>
<keyword evidence="1" id="KW-0808">Transferase</keyword>
<dbReference type="PANTHER" id="PTHR45681">
    <property type="entry name" value="POLYKETIDE SYNTHASE 44-RELATED"/>
    <property type="match status" value="1"/>
</dbReference>
<sequence>ASHWPMQYATPDASLIIGLTRSIRSETASNIVTLGLECDPEPGHLHATRAIIKVLQSVWSLADGPYKNDREFLERNGRLYVPRVVSDDRLNRVVQDELGGSCLTEQPYQQAGRPFKIAIDCPGALDSLYFTDDIAELADDEVEIDVKATGVNFKDIVVSMGQLRQQPYMGLEVTGIISAIGTSGLGVGQRVMAMVEGGYCTTARCRPSSVSPIPGSL</sequence>
<dbReference type="SUPFAM" id="SSF50129">
    <property type="entry name" value="GroES-like"/>
    <property type="match status" value="1"/>
</dbReference>
<dbReference type="Proteomes" id="UP000738349">
    <property type="component" value="Unassembled WGS sequence"/>
</dbReference>
<dbReference type="InterPro" id="IPR013154">
    <property type="entry name" value="ADH-like_N"/>
</dbReference>
<dbReference type="OrthoDB" id="329835at2759"/>
<dbReference type="Gene3D" id="3.90.180.10">
    <property type="entry name" value="Medium-chain alcohol dehydrogenases, catalytic domain"/>
    <property type="match status" value="1"/>
</dbReference>
<accession>A0A9P9JIR9</accession>
<keyword evidence="4" id="KW-1185">Reference proteome</keyword>
<evidence type="ECO:0000259" key="2">
    <source>
        <dbReference type="Pfam" id="PF08240"/>
    </source>
</evidence>
<gene>
    <name evidence="3" type="ORF">EDB81DRAFT_897240</name>
</gene>
<reference evidence="3" key="1">
    <citation type="journal article" date="2021" name="Nat. Commun.">
        <title>Genetic determinants of endophytism in the Arabidopsis root mycobiome.</title>
        <authorList>
            <person name="Mesny F."/>
            <person name="Miyauchi S."/>
            <person name="Thiergart T."/>
            <person name="Pickel B."/>
            <person name="Atanasova L."/>
            <person name="Karlsson M."/>
            <person name="Huettel B."/>
            <person name="Barry K.W."/>
            <person name="Haridas S."/>
            <person name="Chen C."/>
            <person name="Bauer D."/>
            <person name="Andreopoulos W."/>
            <person name="Pangilinan J."/>
            <person name="LaButti K."/>
            <person name="Riley R."/>
            <person name="Lipzen A."/>
            <person name="Clum A."/>
            <person name="Drula E."/>
            <person name="Henrissat B."/>
            <person name="Kohler A."/>
            <person name="Grigoriev I.V."/>
            <person name="Martin F.M."/>
            <person name="Hacquard S."/>
        </authorList>
    </citation>
    <scope>NUCLEOTIDE SEQUENCE</scope>
    <source>
        <strain evidence="3">MPI-CAGE-AT-0147</strain>
    </source>
</reference>
<evidence type="ECO:0000313" key="4">
    <source>
        <dbReference type="Proteomes" id="UP000738349"/>
    </source>
</evidence>
<evidence type="ECO:0000256" key="1">
    <source>
        <dbReference type="ARBA" id="ARBA00022679"/>
    </source>
</evidence>
<comment type="caution">
    <text evidence="3">The sequence shown here is derived from an EMBL/GenBank/DDBJ whole genome shotgun (WGS) entry which is preliminary data.</text>
</comment>
<organism evidence="3 4">
    <name type="scientific">Dactylonectria macrodidyma</name>
    <dbReference type="NCBI Taxonomy" id="307937"/>
    <lineage>
        <taxon>Eukaryota</taxon>
        <taxon>Fungi</taxon>
        <taxon>Dikarya</taxon>
        <taxon>Ascomycota</taxon>
        <taxon>Pezizomycotina</taxon>
        <taxon>Sordariomycetes</taxon>
        <taxon>Hypocreomycetidae</taxon>
        <taxon>Hypocreales</taxon>
        <taxon>Nectriaceae</taxon>
        <taxon>Dactylonectria</taxon>
    </lineage>
</organism>
<dbReference type="InterPro" id="IPR011032">
    <property type="entry name" value="GroES-like_sf"/>
</dbReference>
<dbReference type="InterPro" id="IPR050444">
    <property type="entry name" value="Polyketide_Synthase"/>
</dbReference>
<dbReference type="GO" id="GO:0016740">
    <property type="term" value="F:transferase activity"/>
    <property type="evidence" value="ECO:0007669"/>
    <property type="project" value="UniProtKB-KW"/>
</dbReference>
<dbReference type="PANTHER" id="PTHR45681:SF6">
    <property type="entry name" value="POLYKETIDE SYNTHASE 37"/>
    <property type="match status" value="1"/>
</dbReference>
<dbReference type="EMBL" id="JAGMUV010000001">
    <property type="protein sequence ID" value="KAH7176172.1"/>
    <property type="molecule type" value="Genomic_DNA"/>
</dbReference>
<protein>
    <recommendedName>
        <fullName evidence="2">Alcohol dehydrogenase-like N-terminal domain-containing protein</fullName>
    </recommendedName>
</protein>
<feature type="domain" description="Alcohol dehydrogenase-like N-terminal" evidence="2">
    <location>
        <begin position="139"/>
        <end position="202"/>
    </location>
</feature>
<evidence type="ECO:0000313" key="3">
    <source>
        <dbReference type="EMBL" id="KAH7176172.1"/>
    </source>
</evidence>
<feature type="non-terminal residue" evidence="3">
    <location>
        <position position="217"/>
    </location>
</feature>